<comment type="caution">
    <text evidence="2">The sequence shown here is derived from an EMBL/GenBank/DDBJ whole genome shotgun (WGS) entry which is preliminary data.</text>
</comment>
<evidence type="ECO:0000313" key="3">
    <source>
        <dbReference type="Proteomes" id="UP001066276"/>
    </source>
</evidence>
<accession>A0AAV7M7S8</accession>
<feature type="region of interest" description="Disordered" evidence="1">
    <location>
        <begin position="1"/>
        <end position="35"/>
    </location>
</feature>
<name>A0AAV7M7S8_PLEWA</name>
<organism evidence="2 3">
    <name type="scientific">Pleurodeles waltl</name>
    <name type="common">Iberian ribbed newt</name>
    <dbReference type="NCBI Taxonomy" id="8319"/>
    <lineage>
        <taxon>Eukaryota</taxon>
        <taxon>Metazoa</taxon>
        <taxon>Chordata</taxon>
        <taxon>Craniata</taxon>
        <taxon>Vertebrata</taxon>
        <taxon>Euteleostomi</taxon>
        <taxon>Amphibia</taxon>
        <taxon>Batrachia</taxon>
        <taxon>Caudata</taxon>
        <taxon>Salamandroidea</taxon>
        <taxon>Salamandridae</taxon>
        <taxon>Pleurodelinae</taxon>
        <taxon>Pleurodeles</taxon>
    </lineage>
</organism>
<evidence type="ECO:0000256" key="1">
    <source>
        <dbReference type="SAM" id="MobiDB-lite"/>
    </source>
</evidence>
<proteinExistence type="predicted"/>
<dbReference type="Proteomes" id="UP001066276">
    <property type="component" value="Chromosome 10"/>
</dbReference>
<dbReference type="AlphaFoldDB" id="A0AAV7M7S8"/>
<dbReference type="EMBL" id="JANPWB010000014">
    <property type="protein sequence ID" value="KAJ1098845.1"/>
    <property type="molecule type" value="Genomic_DNA"/>
</dbReference>
<evidence type="ECO:0000313" key="2">
    <source>
        <dbReference type="EMBL" id="KAJ1098845.1"/>
    </source>
</evidence>
<reference evidence="2" key="1">
    <citation type="journal article" date="2022" name="bioRxiv">
        <title>Sequencing and chromosome-scale assembly of the giantPleurodeles waltlgenome.</title>
        <authorList>
            <person name="Brown T."/>
            <person name="Elewa A."/>
            <person name="Iarovenko S."/>
            <person name="Subramanian E."/>
            <person name="Araus A.J."/>
            <person name="Petzold A."/>
            <person name="Susuki M."/>
            <person name="Suzuki K.-i.T."/>
            <person name="Hayashi T."/>
            <person name="Toyoda A."/>
            <person name="Oliveira C."/>
            <person name="Osipova E."/>
            <person name="Leigh N.D."/>
            <person name="Simon A."/>
            <person name="Yun M.H."/>
        </authorList>
    </citation>
    <scope>NUCLEOTIDE SEQUENCE</scope>
    <source>
        <strain evidence="2">20211129_DDA</strain>
        <tissue evidence="2">Liver</tissue>
    </source>
</reference>
<protein>
    <submittedName>
        <fullName evidence="2">Uncharacterized protein</fullName>
    </submittedName>
</protein>
<keyword evidence="3" id="KW-1185">Reference proteome</keyword>
<gene>
    <name evidence="2" type="ORF">NDU88_003952</name>
</gene>
<sequence>MAPSTPLGGRRWSSTKMARPSVGAPGSPPAPPRGAVVEDFKLPLSERIFITLGMSMPLKAGFVAAILRRVADTSSASMFLMLVKNSMVALFVSCRDPSAPPGKPCGPGYSLQQDLRYWDSEVRLRQGAFWSKLEH</sequence>